<dbReference type="EMBL" id="NCKV01065427">
    <property type="protein sequence ID" value="RWR99120.1"/>
    <property type="molecule type" value="Genomic_DNA"/>
</dbReference>
<evidence type="ECO:0000256" key="1">
    <source>
        <dbReference type="ARBA" id="ARBA00007381"/>
    </source>
</evidence>
<organism evidence="4 5">
    <name type="scientific">Leptotrombidium deliense</name>
    <dbReference type="NCBI Taxonomy" id="299467"/>
    <lineage>
        <taxon>Eukaryota</taxon>
        <taxon>Metazoa</taxon>
        <taxon>Ecdysozoa</taxon>
        <taxon>Arthropoda</taxon>
        <taxon>Chelicerata</taxon>
        <taxon>Arachnida</taxon>
        <taxon>Acari</taxon>
        <taxon>Acariformes</taxon>
        <taxon>Trombidiformes</taxon>
        <taxon>Prostigmata</taxon>
        <taxon>Anystina</taxon>
        <taxon>Parasitengona</taxon>
        <taxon>Trombiculoidea</taxon>
        <taxon>Trombiculidae</taxon>
        <taxon>Leptotrombidium</taxon>
    </lineage>
</organism>
<dbReference type="GO" id="GO:0140662">
    <property type="term" value="F:ATP-dependent protein folding chaperone"/>
    <property type="evidence" value="ECO:0007669"/>
    <property type="project" value="InterPro"/>
</dbReference>
<keyword evidence="2" id="KW-0547">Nucleotide-binding</keyword>
<name>A0A443Q7V7_9ACAR</name>
<dbReference type="STRING" id="299467.A0A443Q7V7"/>
<dbReference type="GO" id="GO:0005524">
    <property type="term" value="F:ATP binding"/>
    <property type="evidence" value="ECO:0007669"/>
    <property type="project" value="UniProtKB-KW"/>
</dbReference>
<keyword evidence="5" id="KW-1185">Reference proteome</keyword>
<dbReference type="Gene3D" id="2.60.34.10">
    <property type="entry name" value="Substrate Binding Domain Of DNAk, Chain A, domain 1"/>
    <property type="match status" value="1"/>
</dbReference>
<proteinExistence type="inferred from homology"/>
<dbReference type="SUPFAM" id="SSF100920">
    <property type="entry name" value="Heat shock protein 70kD (HSP70), peptide-binding domain"/>
    <property type="match status" value="1"/>
</dbReference>
<evidence type="ECO:0000256" key="3">
    <source>
        <dbReference type="ARBA" id="ARBA00022840"/>
    </source>
</evidence>
<reference evidence="4 5" key="1">
    <citation type="journal article" date="2018" name="Gigascience">
        <title>Genomes of trombidid mites reveal novel predicted allergens and laterally-transferred genes associated with secondary metabolism.</title>
        <authorList>
            <person name="Dong X."/>
            <person name="Chaisiri K."/>
            <person name="Xia D."/>
            <person name="Armstrong S.D."/>
            <person name="Fang Y."/>
            <person name="Donnelly M.J."/>
            <person name="Kadowaki T."/>
            <person name="McGarry J.W."/>
            <person name="Darby A.C."/>
            <person name="Makepeace B.L."/>
        </authorList>
    </citation>
    <scope>NUCLEOTIDE SEQUENCE [LARGE SCALE GENOMIC DNA]</scope>
    <source>
        <strain evidence="4">UoL-UT</strain>
    </source>
</reference>
<comment type="similarity">
    <text evidence="1">Belongs to the heat shock protein 70 family.</text>
</comment>
<evidence type="ECO:0000256" key="2">
    <source>
        <dbReference type="ARBA" id="ARBA00022741"/>
    </source>
</evidence>
<dbReference type="InterPro" id="IPR013126">
    <property type="entry name" value="Hsp_70_fam"/>
</dbReference>
<sequence length="53" mass="5932">GIETKGGLNSIIIPRNTRYPVKCTTPYVTVADNQTRMRIRVCQGERPIAEDAK</sequence>
<dbReference type="AlphaFoldDB" id="A0A443Q7V7"/>
<gene>
    <name evidence="4" type="ORF">B4U80_07430</name>
</gene>
<dbReference type="InterPro" id="IPR029047">
    <property type="entry name" value="HSP70_peptide-bd_sf"/>
</dbReference>
<evidence type="ECO:0000313" key="5">
    <source>
        <dbReference type="Proteomes" id="UP000288716"/>
    </source>
</evidence>
<feature type="non-terminal residue" evidence="4">
    <location>
        <position position="1"/>
    </location>
</feature>
<comment type="caution">
    <text evidence="4">The sequence shown here is derived from an EMBL/GenBank/DDBJ whole genome shotgun (WGS) entry which is preliminary data.</text>
</comment>
<dbReference type="VEuPathDB" id="VectorBase:LDEU014623"/>
<dbReference type="OrthoDB" id="2401965at2759"/>
<dbReference type="Proteomes" id="UP000288716">
    <property type="component" value="Unassembled WGS sequence"/>
</dbReference>
<keyword evidence="3" id="KW-0067">ATP-binding</keyword>
<dbReference type="Pfam" id="PF00012">
    <property type="entry name" value="HSP70"/>
    <property type="match status" value="1"/>
</dbReference>
<evidence type="ECO:0000313" key="4">
    <source>
        <dbReference type="EMBL" id="RWR99120.1"/>
    </source>
</evidence>
<protein>
    <submittedName>
        <fullName evidence="4">Chaperone protein DnaK-like protein</fullName>
    </submittedName>
</protein>
<accession>A0A443Q7V7</accession>